<sequence>MQLTQLFNHLEMEKKRGEDLDHVRKARQRQFWWETPVDDLGLHHLLQLKLSIEDLKNNIQNHATNFILDHSSSLLGPNNALPPIGRSAASSLHVHPNAHYLAFPTAYL</sequence>
<name>A0A151U7H3_CAJCA</name>
<proteinExistence type="predicted"/>
<protein>
    <submittedName>
        <fullName evidence="1">Agamous-like MADS-box protein AGL61</fullName>
    </submittedName>
</protein>
<accession>A0A151U7H3</accession>
<reference evidence="1 2" key="1">
    <citation type="journal article" date="2012" name="Nat. Biotechnol.">
        <title>Draft genome sequence of pigeonpea (Cajanus cajan), an orphan legume crop of resource-poor farmers.</title>
        <authorList>
            <person name="Varshney R.K."/>
            <person name="Chen W."/>
            <person name="Li Y."/>
            <person name="Bharti A.K."/>
            <person name="Saxena R.K."/>
            <person name="Schlueter J.A."/>
            <person name="Donoghue M.T."/>
            <person name="Azam S."/>
            <person name="Fan G."/>
            <person name="Whaley A.M."/>
            <person name="Farmer A.D."/>
            <person name="Sheridan J."/>
            <person name="Iwata A."/>
            <person name="Tuteja R."/>
            <person name="Penmetsa R.V."/>
            <person name="Wu W."/>
            <person name="Upadhyaya H.D."/>
            <person name="Yang S.P."/>
            <person name="Shah T."/>
            <person name="Saxena K.B."/>
            <person name="Michael T."/>
            <person name="McCombie W.R."/>
            <person name="Yang B."/>
            <person name="Zhang G."/>
            <person name="Yang H."/>
            <person name="Wang J."/>
            <person name="Spillane C."/>
            <person name="Cook D.R."/>
            <person name="May G.D."/>
            <person name="Xu X."/>
            <person name="Jackson S.A."/>
        </authorList>
    </citation>
    <scope>NUCLEOTIDE SEQUENCE [LARGE SCALE GENOMIC DNA]</scope>
    <source>
        <strain evidence="2">cv. Asha</strain>
    </source>
</reference>
<keyword evidence="2" id="KW-1185">Reference proteome</keyword>
<dbReference type="Gene3D" id="6.10.140.920">
    <property type="match status" value="1"/>
</dbReference>
<dbReference type="AlphaFoldDB" id="A0A151U7H3"/>
<organism evidence="1 2">
    <name type="scientific">Cajanus cajan</name>
    <name type="common">Pigeon pea</name>
    <name type="synonym">Cajanus indicus</name>
    <dbReference type="NCBI Taxonomy" id="3821"/>
    <lineage>
        <taxon>Eukaryota</taxon>
        <taxon>Viridiplantae</taxon>
        <taxon>Streptophyta</taxon>
        <taxon>Embryophyta</taxon>
        <taxon>Tracheophyta</taxon>
        <taxon>Spermatophyta</taxon>
        <taxon>Magnoliopsida</taxon>
        <taxon>eudicotyledons</taxon>
        <taxon>Gunneridae</taxon>
        <taxon>Pentapetalae</taxon>
        <taxon>rosids</taxon>
        <taxon>fabids</taxon>
        <taxon>Fabales</taxon>
        <taxon>Fabaceae</taxon>
        <taxon>Papilionoideae</taxon>
        <taxon>50 kb inversion clade</taxon>
        <taxon>NPAAA clade</taxon>
        <taxon>indigoferoid/millettioid clade</taxon>
        <taxon>Phaseoleae</taxon>
        <taxon>Cajanus</taxon>
    </lineage>
</organism>
<evidence type="ECO:0000313" key="1">
    <source>
        <dbReference type="EMBL" id="KYP75237.1"/>
    </source>
</evidence>
<dbReference type="EMBL" id="CM003604">
    <property type="protein sequence ID" value="KYP75237.1"/>
    <property type="molecule type" value="Genomic_DNA"/>
</dbReference>
<dbReference type="Gramene" id="C.cajan_07730.t">
    <property type="protein sequence ID" value="C.cajan_07730.t.cds1"/>
    <property type="gene ID" value="C.cajan_07730"/>
</dbReference>
<gene>
    <name evidence="1" type="ORF">KK1_007943</name>
</gene>
<evidence type="ECO:0000313" key="2">
    <source>
        <dbReference type="Proteomes" id="UP000075243"/>
    </source>
</evidence>
<dbReference type="Proteomes" id="UP000075243">
    <property type="component" value="Chromosome 2"/>
</dbReference>